<name>A0AAE5A8H5_9NOCA</name>
<dbReference type="Proteomes" id="UP001185863">
    <property type="component" value="Unassembled WGS sequence"/>
</dbReference>
<dbReference type="InterPro" id="IPR033788">
    <property type="entry name" value="VbhA-like"/>
</dbReference>
<protein>
    <submittedName>
        <fullName evidence="1">Antitoxin VbhA family protein</fullName>
    </submittedName>
</protein>
<evidence type="ECO:0000313" key="1">
    <source>
        <dbReference type="EMBL" id="MDV7267980.1"/>
    </source>
</evidence>
<dbReference type="AlphaFoldDB" id="A0AAE5A8H5"/>
<sequence>MTTAHIATTPTASRGVEESVRFAAAGVRLAGGTVTEADKAAARRVARGVSTPEEELAAFREELEL</sequence>
<gene>
    <name evidence="1" type="ORF">R4315_26005</name>
</gene>
<dbReference type="RefSeq" id="WP_249353874.1">
    <property type="nucleotide sequence ID" value="NZ_JAWLUP010000119.1"/>
</dbReference>
<dbReference type="CDD" id="cd11586">
    <property type="entry name" value="VbhA_like"/>
    <property type="match status" value="1"/>
</dbReference>
<proteinExistence type="predicted"/>
<dbReference type="EMBL" id="JAWLUP010000119">
    <property type="protein sequence ID" value="MDV7267980.1"/>
    <property type="molecule type" value="Genomic_DNA"/>
</dbReference>
<organism evidence="1 2">
    <name type="scientific">Rhodococcus oxybenzonivorans</name>
    <dbReference type="NCBI Taxonomy" id="1990687"/>
    <lineage>
        <taxon>Bacteria</taxon>
        <taxon>Bacillati</taxon>
        <taxon>Actinomycetota</taxon>
        <taxon>Actinomycetes</taxon>
        <taxon>Mycobacteriales</taxon>
        <taxon>Nocardiaceae</taxon>
        <taxon>Rhodococcus</taxon>
    </lineage>
</organism>
<accession>A0AAE5A8H5</accession>
<reference evidence="1" key="1">
    <citation type="submission" date="2023-10" db="EMBL/GenBank/DDBJ databases">
        <title>Development of a sustainable strategy for remediation of hydrocarbon-contaminated territories based on the waste exchange concept.</title>
        <authorList>
            <person name="Krivoruchko A."/>
        </authorList>
    </citation>
    <scope>NUCLEOTIDE SEQUENCE</scope>
    <source>
        <strain evidence="1">IEGM 68</strain>
    </source>
</reference>
<evidence type="ECO:0000313" key="2">
    <source>
        <dbReference type="Proteomes" id="UP001185863"/>
    </source>
</evidence>
<comment type="caution">
    <text evidence="1">The sequence shown here is derived from an EMBL/GenBank/DDBJ whole genome shotgun (WGS) entry which is preliminary data.</text>
</comment>